<dbReference type="NCBIfam" id="TIGR01727">
    <property type="entry name" value="oligo_HPY"/>
    <property type="match status" value="1"/>
</dbReference>
<dbReference type="InterPro" id="IPR050388">
    <property type="entry name" value="ABC_Ni/Peptide_Import"/>
</dbReference>
<comment type="caution">
    <text evidence="9">The sequence shown here is derived from an EMBL/GenBank/DDBJ whole genome shotgun (WGS) entry which is preliminary data.</text>
</comment>
<dbReference type="AlphaFoldDB" id="A0A0A0DDC3"/>
<evidence type="ECO:0000256" key="3">
    <source>
        <dbReference type="ARBA" id="ARBA00022448"/>
    </source>
</evidence>
<dbReference type="Pfam" id="PF00005">
    <property type="entry name" value="ABC_tran"/>
    <property type="match status" value="1"/>
</dbReference>
<dbReference type="InterPro" id="IPR003593">
    <property type="entry name" value="AAA+_ATPase"/>
</dbReference>
<dbReference type="EMBL" id="JANX01000002">
    <property type="protein sequence ID" value="KGM36040.1"/>
    <property type="molecule type" value="Genomic_DNA"/>
</dbReference>
<dbReference type="PANTHER" id="PTHR43297:SF2">
    <property type="entry name" value="DIPEPTIDE TRANSPORT ATP-BINDING PROTEIN DPPD"/>
    <property type="match status" value="1"/>
</dbReference>
<protein>
    <submittedName>
        <fullName evidence="9">Peptide ABC transporter ATP-binding protein</fullName>
    </submittedName>
</protein>
<proteinExistence type="inferred from homology"/>
<dbReference type="PANTHER" id="PTHR43297">
    <property type="entry name" value="OLIGOPEPTIDE TRANSPORT ATP-BINDING PROTEIN APPD"/>
    <property type="match status" value="1"/>
</dbReference>
<evidence type="ECO:0000256" key="7">
    <source>
        <dbReference type="ARBA" id="ARBA00023136"/>
    </source>
</evidence>
<dbReference type="PROSITE" id="PS00211">
    <property type="entry name" value="ABC_TRANSPORTER_1"/>
    <property type="match status" value="1"/>
</dbReference>
<evidence type="ECO:0000256" key="4">
    <source>
        <dbReference type="ARBA" id="ARBA00022475"/>
    </source>
</evidence>
<dbReference type="Proteomes" id="UP000029995">
    <property type="component" value="Unassembled WGS sequence"/>
</dbReference>
<dbReference type="GO" id="GO:0005886">
    <property type="term" value="C:plasma membrane"/>
    <property type="evidence" value="ECO:0007669"/>
    <property type="project" value="UniProtKB-SubCell"/>
</dbReference>
<keyword evidence="4" id="KW-1003">Cell membrane</keyword>
<dbReference type="GO" id="GO:0005524">
    <property type="term" value="F:ATP binding"/>
    <property type="evidence" value="ECO:0007669"/>
    <property type="project" value="UniProtKB-KW"/>
</dbReference>
<evidence type="ECO:0000256" key="5">
    <source>
        <dbReference type="ARBA" id="ARBA00022741"/>
    </source>
</evidence>
<dbReference type="SMART" id="SM00382">
    <property type="entry name" value="AAA"/>
    <property type="match status" value="1"/>
</dbReference>
<dbReference type="GO" id="GO:0016887">
    <property type="term" value="F:ATP hydrolysis activity"/>
    <property type="evidence" value="ECO:0007669"/>
    <property type="project" value="InterPro"/>
</dbReference>
<dbReference type="FunFam" id="3.40.50.300:FF:000016">
    <property type="entry name" value="Oligopeptide ABC transporter ATP-binding component"/>
    <property type="match status" value="1"/>
</dbReference>
<dbReference type="GO" id="GO:0015833">
    <property type="term" value="P:peptide transport"/>
    <property type="evidence" value="ECO:0007669"/>
    <property type="project" value="InterPro"/>
</dbReference>
<dbReference type="OrthoDB" id="37801at2"/>
<dbReference type="PROSITE" id="PS50893">
    <property type="entry name" value="ABC_TRANSPORTER_2"/>
    <property type="match status" value="1"/>
</dbReference>
<organism evidence="9 10">
    <name type="scientific">Inquilinus limosus MP06</name>
    <dbReference type="NCBI Taxonomy" id="1398085"/>
    <lineage>
        <taxon>Bacteria</taxon>
        <taxon>Pseudomonadati</taxon>
        <taxon>Pseudomonadota</taxon>
        <taxon>Alphaproteobacteria</taxon>
        <taxon>Rhodospirillales</taxon>
        <taxon>Rhodospirillaceae</taxon>
        <taxon>Inquilinus</taxon>
    </lineage>
</organism>
<evidence type="ECO:0000256" key="2">
    <source>
        <dbReference type="ARBA" id="ARBA00005417"/>
    </source>
</evidence>
<evidence type="ECO:0000259" key="8">
    <source>
        <dbReference type="PROSITE" id="PS50893"/>
    </source>
</evidence>
<reference evidence="9 10" key="1">
    <citation type="submission" date="2014-01" db="EMBL/GenBank/DDBJ databases">
        <title>Genome sequence determination for a cystic fibrosis isolate, Inquilinus limosus.</title>
        <authorList>
            <person name="Pino M."/>
            <person name="Di Conza J."/>
            <person name="Gutkind G."/>
        </authorList>
    </citation>
    <scope>NUCLEOTIDE SEQUENCE [LARGE SCALE GENOMIC DNA]</scope>
    <source>
        <strain evidence="9 10">MP06</strain>
    </source>
</reference>
<accession>A0A0A0DDC3</accession>
<keyword evidence="6 9" id="KW-0067">ATP-binding</keyword>
<evidence type="ECO:0000256" key="6">
    <source>
        <dbReference type="ARBA" id="ARBA00022840"/>
    </source>
</evidence>
<comment type="similarity">
    <text evidence="2">Belongs to the ABC transporter superfamily.</text>
</comment>
<dbReference type="GO" id="GO:0055085">
    <property type="term" value="P:transmembrane transport"/>
    <property type="evidence" value="ECO:0007669"/>
    <property type="project" value="UniProtKB-ARBA"/>
</dbReference>
<dbReference type="InterPro" id="IPR013563">
    <property type="entry name" value="Oligopep_ABC_C"/>
</dbReference>
<dbReference type="InterPro" id="IPR003439">
    <property type="entry name" value="ABC_transporter-like_ATP-bd"/>
</dbReference>
<dbReference type="Gene3D" id="3.40.50.300">
    <property type="entry name" value="P-loop containing nucleotide triphosphate hydrolases"/>
    <property type="match status" value="1"/>
</dbReference>
<dbReference type="InterPro" id="IPR027417">
    <property type="entry name" value="P-loop_NTPase"/>
</dbReference>
<dbReference type="Pfam" id="PF08352">
    <property type="entry name" value="oligo_HPY"/>
    <property type="match status" value="1"/>
</dbReference>
<dbReference type="InterPro" id="IPR017871">
    <property type="entry name" value="ABC_transporter-like_CS"/>
</dbReference>
<gene>
    <name evidence="9" type="primary">dppD</name>
    <name evidence="9" type="ORF">P409_00745</name>
</gene>
<keyword evidence="5" id="KW-0547">Nucleotide-binding</keyword>
<dbReference type="SUPFAM" id="SSF52540">
    <property type="entry name" value="P-loop containing nucleoside triphosphate hydrolases"/>
    <property type="match status" value="1"/>
</dbReference>
<evidence type="ECO:0000256" key="1">
    <source>
        <dbReference type="ARBA" id="ARBA00004417"/>
    </source>
</evidence>
<dbReference type="CDD" id="cd03257">
    <property type="entry name" value="ABC_NikE_OppD_transporters"/>
    <property type="match status" value="1"/>
</dbReference>
<dbReference type="RefSeq" id="WP_034830770.1">
    <property type="nucleotide sequence ID" value="NZ_JANX01000002.1"/>
</dbReference>
<comment type="subcellular location">
    <subcellularLocation>
        <location evidence="1">Cell inner membrane</location>
        <topology evidence="1">Peripheral membrane protein</topology>
    </subcellularLocation>
</comment>
<evidence type="ECO:0000313" key="10">
    <source>
        <dbReference type="Proteomes" id="UP000029995"/>
    </source>
</evidence>
<sequence length="340" mass="36710">MDGSVQERAAAPLLDVHDLSVFFGSGRGETQVTRKVSFSIAPGEIVGLVGESGCGKTVTGLALMGLLPRGRSRVEGSILLEGIDLAALSQRQLRRIRGSRISMIFQEPMSALDPVFTIGEQISETLRAHSDIGKAEARNRAIEALARVGIPEPALRYHAYPHQLSGGMRQRAMIAIALICEPKLLIADEPTTALDVTVQAQIVDVLADLCARLGMAMLFVTHDLGLVAESCSRLVTMYAGEVVEEGRVDDLLVRPRHPYTSGLLRSLPALAERKTALPAIPGRVPVRGEMPEGCRFGPRCRHSRAECLRPQTLQDAGPGRVRCGRHRDIVLPGALREDAA</sequence>
<name>A0A0A0DDC3_9PROT</name>
<keyword evidence="7" id="KW-0472">Membrane</keyword>
<feature type="domain" description="ABC transporter" evidence="8">
    <location>
        <begin position="16"/>
        <end position="264"/>
    </location>
</feature>
<keyword evidence="3" id="KW-0813">Transport</keyword>
<evidence type="ECO:0000313" key="9">
    <source>
        <dbReference type="EMBL" id="KGM36040.1"/>
    </source>
</evidence>